<dbReference type="AlphaFoldDB" id="A0AAX4PLG4"/>
<evidence type="ECO:0000259" key="2">
    <source>
        <dbReference type="Pfam" id="PF10615"/>
    </source>
</evidence>
<evidence type="ECO:0000313" key="3">
    <source>
        <dbReference type="EMBL" id="WZN66751.1"/>
    </source>
</evidence>
<organism evidence="3 4">
    <name type="scientific">Chloropicon roscoffensis</name>
    <dbReference type="NCBI Taxonomy" id="1461544"/>
    <lineage>
        <taxon>Eukaryota</taxon>
        <taxon>Viridiplantae</taxon>
        <taxon>Chlorophyta</taxon>
        <taxon>Chloropicophyceae</taxon>
        <taxon>Chloropicales</taxon>
        <taxon>Chloropicaceae</taxon>
        <taxon>Chloropicon</taxon>
    </lineage>
</organism>
<dbReference type="SUPFAM" id="SSF50475">
    <property type="entry name" value="FMN-binding split barrel"/>
    <property type="match status" value="1"/>
</dbReference>
<keyword evidence="1" id="KW-0812">Transmembrane</keyword>
<dbReference type="Pfam" id="PF10615">
    <property type="entry name" value="DUF2470"/>
    <property type="match status" value="1"/>
</dbReference>
<dbReference type="InterPro" id="IPR019595">
    <property type="entry name" value="DUF2470"/>
</dbReference>
<keyword evidence="4" id="KW-1185">Reference proteome</keyword>
<dbReference type="Proteomes" id="UP001472866">
    <property type="component" value="Chromosome 16"/>
</dbReference>
<keyword evidence="1" id="KW-0472">Membrane</keyword>
<reference evidence="3 4" key="1">
    <citation type="submission" date="2024-03" db="EMBL/GenBank/DDBJ databases">
        <title>Complete genome sequence of the green alga Chloropicon roscoffensis RCC1871.</title>
        <authorList>
            <person name="Lemieux C."/>
            <person name="Pombert J.-F."/>
            <person name="Otis C."/>
            <person name="Turmel M."/>
        </authorList>
    </citation>
    <scope>NUCLEOTIDE SEQUENCE [LARGE SCALE GENOMIC DNA]</scope>
    <source>
        <strain evidence="3 4">RCC1871</strain>
    </source>
</reference>
<gene>
    <name evidence="3" type="ORF">HKI87_16g83210</name>
</gene>
<feature type="domain" description="DUF2470" evidence="2">
    <location>
        <begin position="14"/>
        <end position="87"/>
    </location>
</feature>
<evidence type="ECO:0000313" key="4">
    <source>
        <dbReference type="Proteomes" id="UP001472866"/>
    </source>
</evidence>
<name>A0AAX4PLG4_9CHLO</name>
<dbReference type="EMBL" id="CP151516">
    <property type="protein sequence ID" value="WZN66751.1"/>
    <property type="molecule type" value="Genomic_DNA"/>
</dbReference>
<proteinExistence type="predicted"/>
<sequence length="147" mass="16757">MGRDGDPGTFGDASRAVKHMNDDHIDSLVAWAHYYLNVPTHITDVALVDCTEEGFHLMVEGVWRMIPYPAECKCDSARDLRKVAVYMHNEAFAKLGLAYRLRSGYYKRAALMGSSFVLRKVQRNRHVVIPAVALSALAIAYYRRRRR</sequence>
<evidence type="ECO:0000256" key="1">
    <source>
        <dbReference type="SAM" id="Phobius"/>
    </source>
</evidence>
<accession>A0AAX4PLG4</accession>
<dbReference type="InterPro" id="IPR037119">
    <property type="entry name" value="Haem_oxidase_HugZ-like_sf"/>
</dbReference>
<protein>
    <submittedName>
        <fullName evidence="3">DUF2470 domain-containing protein</fullName>
    </submittedName>
</protein>
<dbReference type="Gene3D" id="3.20.180.10">
    <property type="entry name" value="PNP-oxidase-like"/>
    <property type="match status" value="1"/>
</dbReference>
<keyword evidence="1" id="KW-1133">Transmembrane helix</keyword>
<feature type="transmembrane region" description="Helical" evidence="1">
    <location>
        <begin position="126"/>
        <end position="142"/>
    </location>
</feature>